<accession>A0A6V7QXR8</accession>
<dbReference type="AlphaFoldDB" id="A0A6V7QXR8"/>
<dbReference type="InterPro" id="IPR056714">
    <property type="entry name" value="DUF7812"/>
</dbReference>
<sequence length="678" mass="78099">MADFLKQLHTVLSNFSGSESGSHFADVLNVSNFIFEELKRRSGQLIRPPHVGAKAADLGFLAEDAKLLLRCCLSAFRLLEFDLSLVVEVCEVLLVELRRVFECDIGRLDSGDIRVNHAFSTAVVEIFIDELLVHRQLRRHLAVTDNASSTTKKFFAYSGYDVDFNVIQQFVSAHFLLSVHNERTCNNFINSLVWSKEVNTEHFSELGLDSALILLNTDAMFSLPNIIQAHIILLASKCIGIQNPRKNKRCDELSLDFSIRAFEVSMNLYSRYLSTLDFLGDSTGSKNQSNCCKKSSCDSPEKLHRWINQLISFCRSHFHDWSSRNEENILVSSFAYIDESQHIIFEHFRQDTCVILKCMMSSFLSWEDRGNRINEKEDEVLENSICLAAALKLMGSSLLQILCMQVKCLEGKTLRDSILSKDNNLISRIIGCFGTGEANQVVQKSLLNVIGKDSLKHKELKQMFVHFASLLVYSFGVRLEFLWKGSIFMMMMVMNLIILEEDTLDVFKPFLNNSKEIMCSPIRLIEPLKSWSWRRSSEVIASNLQNIQRVYLRDEVNYLPNLDRRIVLHDSSEVETQAMESNISSSIIPTRSSYTSYVDTCNGQVLMECFPEFRQNPSEWDDVVDFIECKLGKDYSSWLKKKKRFRMWKYERRCKKKIATKKVKARAMKLRPQKNFVR</sequence>
<organism evidence="2">
    <name type="scientific">Ananas comosus var. bracteatus</name>
    <name type="common">red pineapple</name>
    <dbReference type="NCBI Taxonomy" id="296719"/>
    <lineage>
        <taxon>Eukaryota</taxon>
        <taxon>Viridiplantae</taxon>
        <taxon>Streptophyta</taxon>
        <taxon>Embryophyta</taxon>
        <taxon>Tracheophyta</taxon>
        <taxon>Spermatophyta</taxon>
        <taxon>Magnoliopsida</taxon>
        <taxon>Liliopsida</taxon>
        <taxon>Poales</taxon>
        <taxon>Bromeliaceae</taxon>
        <taxon>Bromelioideae</taxon>
        <taxon>Ananas</taxon>
    </lineage>
</organism>
<dbReference type="EMBL" id="CAJEUB010000058">
    <property type="protein sequence ID" value="CAD1847677.1"/>
    <property type="molecule type" value="Genomic_DNA"/>
</dbReference>
<protein>
    <recommendedName>
        <fullName evidence="1">DUF7812 domain-containing protein</fullName>
    </recommendedName>
</protein>
<evidence type="ECO:0000313" key="2">
    <source>
        <dbReference type="EMBL" id="CAD1847677.1"/>
    </source>
</evidence>
<dbReference type="PANTHER" id="PTHR36786:SF1">
    <property type="entry name" value="2-ISOPROPYLMALATE SYNTHASE"/>
    <property type="match status" value="1"/>
</dbReference>
<reference evidence="2" key="1">
    <citation type="submission" date="2020-07" db="EMBL/GenBank/DDBJ databases">
        <authorList>
            <person name="Lin J."/>
        </authorList>
    </citation>
    <scope>NUCLEOTIDE SEQUENCE</scope>
</reference>
<feature type="domain" description="DUF7812" evidence="1">
    <location>
        <begin position="67"/>
        <end position="507"/>
    </location>
</feature>
<dbReference type="PANTHER" id="PTHR36786">
    <property type="entry name" value="2-ISOPROPYLMALATE SYNTHASE"/>
    <property type="match status" value="1"/>
</dbReference>
<dbReference type="Pfam" id="PF25104">
    <property type="entry name" value="DUF7812"/>
    <property type="match status" value="1"/>
</dbReference>
<proteinExistence type="predicted"/>
<name>A0A6V7QXR8_ANACO</name>
<evidence type="ECO:0000259" key="1">
    <source>
        <dbReference type="Pfam" id="PF25104"/>
    </source>
</evidence>
<gene>
    <name evidence="2" type="ORF">CB5_LOCUS30888</name>
</gene>